<accession>A0A329P144</accession>
<name>A0A329P144_9LACT</name>
<reference evidence="10 11" key="1">
    <citation type="submission" date="2018-04" db="EMBL/GenBank/DDBJ databases">
        <title>Aerococcus urinae genomes.</title>
        <authorList>
            <person name="Hilt E."/>
            <person name="Gilbert N.M."/>
            <person name="Thomas-White K."/>
            <person name="Putonti C."/>
            <person name="Lewis A.L."/>
            <person name="Visck K.L."/>
            <person name="Wolfe A.J."/>
        </authorList>
    </citation>
    <scope>NUCLEOTIDE SEQUENCE [LARGE SCALE GENOMIC DNA]</scope>
    <source>
        <strain evidence="10 11">UMB7480</strain>
    </source>
</reference>
<feature type="transmembrane region" description="Helical" evidence="8">
    <location>
        <begin position="24"/>
        <end position="45"/>
    </location>
</feature>
<evidence type="ECO:0000256" key="4">
    <source>
        <dbReference type="ARBA" id="ARBA00022692"/>
    </source>
</evidence>
<dbReference type="InterPro" id="IPR026039">
    <property type="entry name" value="YfgM"/>
</dbReference>
<keyword evidence="6 8" id="KW-0472">Membrane</keyword>
<keyword evidence="5 8" id="KW-1133">Transmembrane helix</keyword>
<evidence type="ECO:0000313" key="10">
    <source>
        <dbReference type="EMBL" id="RAV73966.1"/>
    </source>
</evidence>
<dbReference type="Pfam" id="PF09976">
    <property type="entry name" value="TPR_21"/>
    <property type="match status" value="1"/>
</dbReference>
<gene>
    <name evidence="10" type="ORF">DBT54_10445</name>
</gene>
<evidence type="ECO:0000256" key="1">
    <source>
        <dbReference type="ARBA" id="ARBA00004167"/>
    </source>
</evidence>
<evidence type="ECO:0000256" key="5">
    <source>
        <dbReference type="ARBA" id="ARBA00022989"/>
    </source>
</evidence>
<evidence type="ECO:0000256" key="2">
    <source>
        <dbReference type="ARBA" id="ARBA00004236"/>
    </source>
</evidence>
<feature type="non-terminal residue" evidence="10">
    <location>
        <position position="207"/>
    </location>
</feature>
<dbReference type="GO" id="GO:0044877">
    <property type="term" value="F:protein-containing complex binding"/>
    <property type="evidence" value="ECO:0007669"/>
    <property type="project" value="InterPro"/>
</dbReference>
<organism evidence="10 11">
    <name type="scientific">Aerococcus urinae</name>
    <dbReference type="NCBI Taxonomy" id="1376"/>
    <lineage>
        <taxon>Bacteria</taxon>
        <taxon>Bacillati</taxon>
        <taxon>Bacillota</taxon>
        <taxon>Bacilli</taxon>
        <taxon>Lactobacillales</taxon>
        <taxon>Aerococcaceae</taxon>
        <taxon>Aerococcus</taxon>
    </lineage>
</organism>
<proteinExistence type="predicted"/>
<evidence type="ECO:0000256" key="7">
    <source>
        <dbReference type="ARBA" id="ARBA00023186"/>
    </source>
</evidence>
<dbReference type="PANTHER" id="PTHR38035:SF1">
    <property type="entry name" value="ANCILLARY SECYEG TRANSLOCON SUBUNIT"/>
    <property type="match status" value="1"/>
</dbReference>
<evidence type="ECO:0000256" key="6">
    <source>
        <dbReference type="ARBA" id="ARBA00023136"/>
    </source>
</evidence>
<keyword evidence="7" id="KW-0143">Chaperone</keyword>
<dbReference type="InterPro" id="IPR018704">
    <property type="entry name" value="SecYEG/CpoB_TPR"/>
</dbReference>
<dbReference type="EMBL" id="QMHM01000132">
    <property type="protein sequence ID" value="RAV73966.1"/>
    <property type="molecule type" value="Genomic_DNA"/>
</dbReference>
<comment type="caution">
    <text evidence="10">The sequence shown here is derived from an EMBL/GenBank/DDBJ whole genome shotgun (WGS) entry which is preliminary data.</text>
</comment>
<keyword evidence="3" id="KW-1003">Cell membrane</keyword>
<dbReference type="GO" id="GO:0005886">
    <property type="term" value="C:plasma membrane"/>
    <property type="evidence" value="ECO:0007669"/>
    <property type="project" value="UniProtKB-SubCell"/>
</dbReference>
<sequence>MTDLFREIEEDLRRDQVKELWEKYGIYVVGLALAIVLGAAVIVGWRSYQQSRSEAASARYDELVAASATQKPEEVAKAFGEFAQKAPAGYAGLATLRQAAALLDAGDRKGAVAAYDAFAAGSNGPAIMRDMARVKAGLLVADTASYDEMKSRLAPVLGDDNPWRNNARELVGLAAWKAGKFAEAETYFDEIVGDPQASGGLRDRAHV</sequence>
<comment type="subcellular location">
    <subcellularLocation>
        <location evidence="2">Cell membrane</location>
    </subcellularLocation>
    <subcellularLocation>
        <location evidence="1">Membrane</location>
        <topology evidence="1">Single-pass membrane protein</topology>
    </subcellularLocation>
</comment>
<keyword evidence="4 8" id="KW-0812">Transmembrane</keyword>
<feature type="domain" description="Ancillary SecYEG translocon subunit/Cell division coordinator CpoB TPR" evidence="9">
    <location>
        <begin position="18"/>
        <end position="190"/>
    </location>
</feature>
<evidence type="ECO:0000256" key="8">
    <source>
        <dbReference type="SAM" id="Phobius"/>
    </source>
</evidence>
<evidence type="ECO:0000259" key="9">
    <source>
        <dbReference type="Pfam" id="PF09976"/>
    </source>
</evidence>
<dbReference type="AlphaFoldDB" id="A0A329P144"/>
<protein>
    <recommendedName>
        <fullName evidence="9">Ancillary SecYEG translocon subunit/Cell division coordinator CpoB TPR domain-containing protein</fullName>
    </recommendedName>
</protein>
<evidence type="ECO:0000256" key="3">
    <source>
        <dbReference type="ARBA" id="ARBA00022475"/>
    </source>
</evidence>
<evidence type="ECO:0000313" key="11">
    <source>
        <dbReference type="Proteomes" id="UP000251923"/>
    </source>
</evidence>
<dbReference type="PANTHER" id="PTHR38035">
    <property type="entry name" value="UPF0070 PROTEIN YFGM"/>
    <property type="match status" value="1"/>
</dbReference>
<dbReference type="Proteomes" id="UP000251923">
    <property type="component" value="Unassembled WGS sequence"/>
</dbReference>